<protein>
    <submittedName>
        <fullName evidence="2">Uncharacterized protein</fullName>
    </submittedName>
</protein>
<sequence length="117" mass="12507">MTGLRDISPELFYASLHPGARTPRGGDAEPQVHPQRPCATGELAVDASGLDGVAVLASGPDGCAGRVRMPRFTCPLGLNPDPESWTTQQLEVRPAPGAEPGAHGVLRYRLATRRLWR</sequence>
<gene>
    <name evidence="2" type="ORF">ACFQVC_09145</name>
</gene>
<evidence type="ECO:0000256" key="1">
    <source>
        <dbReference type="SAM" id="MobiDB-lite"/>
    </source>
</evidence>
<reference evidence="3" key="1">
    <citation type="journal article" date="2019" name="Int. J. Syst. Evol. Microbiol.">
        <title>The Global Catalogue of Microorganisms (GCM) 10K type strain sequencing project: providing services to taxonomists for standard genome sequencing and annotation.</title>
        <authorList>
            <consortium name="The Broad Institute Genomics Platform"/>
            <consortium name="The Broad Institute Genome Sequencing Center for Infectious Disease"/>
            <person name="Wu L."/>
            <person name="Ma J."/>
        </authorList>
    </citation>
    <scope>NUCLEOTIDE SEQUENCE [LARGE SCALE GENOMIC DNA]</scope>
    <source>
        <strain evidence="3">SYNS20</strain>
    </source>
</reference>
<comment type="caution">
    <text evidence="2">The sequence shown here is derived from an EMBL/GenBank/DDBJ whole genome shotgun (WGS) entry which is preliminary data.</text>
</comment>
<evidence type="ECO:0000313" key="3">
    <source>
        <dbReference type="Proteomes" id="UP001596523"/>
    </source>
</evidence>
<proteinExistence type="predicted"/>
<dbReference type="RefSeq" id="WP_381828742.1">
    <property type="nucleotide sequence ID" value="NZ_JBHTCF010000003.1"/>
</dbReference>
<name>A0ABW2JFR2_9ACTN</name>
<dbReference type="EMBL" id="JBHTCF010000003">
    <property type="protein sequence ID" value="MFC7304373.1"/>
    <property type="molecule type" value="Genomic_DNA"/>
</dbReference>
<organism evidence="2 3">
    <name type="scientific">Streptomyces monticola</name>
    <dbReference type="NCBI Taxonomy" id="2666263"/>
    <lineage>
        <taxon>Bacteria</taxon>
        <taxon>Bacillati</taxon>
        <taxon>Actinomycetota</taxon>
        <taxon>Actinomycetes</taxon>
        <taxon>Kitasatosporales</taxon>
        <taxon>Streptomycetaceae</taxon>
        <taxon>Streptomyces</taxon>
    </lineage>
</organism>
<feature type="region of interest" description="Disordered" evidence="1">
    <location>
        <begin position="15"/>
        <end position="35"/>
    </location>
</feature>
<evidence type="ECO:0000313" key="2">
    <source>
        <dbReference type="EMBL" id="MFC7304373.1"/>
    </source>
</evidence>
<keyword evidence="3" id="KW-1185">Reference proteome</keyword>
<dbReference type="Proteomes" id="UP001596523">
    <property type="component" value="Unassembled WGS sequence"/>
</dbReference>
<accession>A0ABW2JFR2</accession>